<comment type="similarity">
    <text evidence="1">Belongs to the N(4)/N(6)-methyltransferase family.</text>
</comment>
<protein>
    <submittedName>
        <fullName evidence="6">Site-specific DNA-methyltransferase</fullName>
    </submittedName>
</protein>
<dbReference type="PROSITE" id="PS00092">
    <property type="entry name" value="N6_MTASE"/>
    <property type="match status" value="1"/>
</dbReference>
<evidence type="ECO:0000256" key="3">
    <source>
        <dbReference type="ARBA" id="ARBA00022679"/>
    </source>
</evidence>
<dbReference type="InterPro" id="IPR029063">
    <property type="entry name" value="SAM-dependent_MTases_sf"/>
</dbReference>
<dbReference type="REBASE" id="441755">
    <property type="entry name" value="M.Csp7D4C2ORF14760P"/>
</dbReference>
<dbReference type="AlphaFoldDB" id="A0A7G8T8L6"/>
<dbReference type="InterPro" id="IPR002941">
    <property type="entry name" value="DNA_methylase_N4/N6"/>
</dbReference>
<organism evidence="6 7">
    <name type="scientific">Caproicibacter fermentans</name>
    <dbReference type="NCBI Taxonomy" id="2576756"/>
    <lineage>
        <taxon>Bacteria</taxon>
        <taxon>Bacillati</taxon>
        <taxon>Bacillota</taxon>
        <taxon>Clostridia</taxon>
        <taxon>Eubacteriales</taxon>
        <taxon>Acutalibacteraceae</taxon>
        <taxon>Caproicibacter</taxon>
    </lineage>
</organism>
<dbReference type="Gene3D" id="3.40.50.150">
    <property type="entry name" value="Vaccinia Virus protein VP39"/>
    <property type="match status" value="1"/>
</dbReference>
<proteinExistence type="inferred from homology"/>
<dbReference type="Pfam" id="PF01555">
    <property type="entry name" value="N6_N4_Mtase"/>
    <property type="match status" value="1"/>
</dbReference>
<keyword evidence="3 6" id="KW-0808">Transferase</keyword>
<gene>
    <name evidence="6" type="ORF">HCR03_14760</name>
</gene>
<dbReference type="KEGG" id="cfem:HCR03_14760"/>
<evidence type="ECO:0000313" key="6">
    <source>
        <dbReference type="EMBL" id="QNK39957.1"/>
    </source>
</evidence>
<name>A0A7G8T8L6_9FIRM</name>
<accession>A0A7G8T8L6</accession>
<dbReference type="InterPro" id="IPR002052">
    <property type="entry name" value="DNA_methylase_N6_adenine_CS"/>
</dbReference>
<evidence type="ECO:0000256" key="2">
    <source>
        <dbReference type="ARBA" id="ARBA00022603"/>
    </source>
</evidence>
<dbReference type="SUPFAM" id="SSF53335">
    <property type="entry name" value="S-adenosyl-L-methionine-dependent methyltransferases"/>
    <property type="match status" value="1"/>
</dbReference>
<dbReference type="Proteomes" id="UP000515909">
    <property type="component" value="Chromosome"/>
</dbReference>
<dbReference type="GO" id="GO:0008170">
    <property type="term" value="F:N-methyltransferase activity"/>
    <property type="evidence" value="ECO:0007669"/>
    <property type="project" value="InterPro"/>
</dbReference>
<sequence>MEVINGLISQIEDKTLRERIQCEVTKMNNIKKFGLVFEEHLPECIPLYGLPIKKGITVSKKGTSIKNTYIVAKVAEGVATCVNKQTKEVIELNEASIVPVSQFGEPIYPQLIPMDKVENAPDSSLWHTLIEADNYHALQLLEYLYPKQVDCIYIDPPYNTGARDWKYNNDYVDSADSWRHSKWLAMMQKRLKIAKRLLNPDNGVLIVTIDEHEVHHLRVLLEELFPEFYIQMITAVINPKGVTQGRFSRVEEYIIYCFAPNAFIADSDDNLLNPPKLNRKPRWKGLLRSGTDALRSDRESMFYPVLIDSKRQMVVKAGGFLPLPENPVLGERIDGYDVAWPVRRDGSWGRWSVGNDTLNDLISKGYVSCGKYDSQRQTWGISYISQPNQQKIERGSIRIIRRDPVTNVVEIEYAADDTRVIKTVWHRSYHDAGAYGSDMVSSIIGQARAFSFPKSLYSTRDAILAVVRNRKNALIVDFFAGSGTTLHAVNLINAEDQGHRRCILVTNNEVSEADAQELYSKGYQPGDDEWEHMGICHAVTWPRTKYSIEGKRTDGSILSGEYFTTQSNDKTIARNFVQIGFTSADALNTTAKKKQLVSLLGKEKLAQSLVKADSQYIVSEKHTASILFNDTCLDEWLAALEDQEHITDFYIVTSDNTLFSVAKARIEELLGNYIVQDQKKVPMSTGFKANVEYFKLGFLDKSSVELGLSFKAILPMLWLQSGAVGSRPTIGEDGLPEMLIPENSSFAVLLNESAFSTFKNEIAGKCNIKYVYLVTDSQTAFREMASQLNNPNVKQLYRDYIDNFTINTRRNSI</sequence>
<dbReference type="EMBL" id="CP060286">
    <property type="protein sequence ID" value="QNK39957.1"/>
    <property type="molecule type" value="Genomic_DNA"/>
</dbReference>
<keyword evidence="2 6" id="KW-0489">Methyltransferase</keyword>
<evidence type="ECO:0000313" key="7">
    <source>
        <dbReference type="Proteomes" id="UP000515909"/>
    </source>
</evidence>
<feature type="domain" description="DNA methylase N-4/N-6" evidence="5">
    <location>
        <begin position="149"/>
        <end position="493"/>
    </location>
</feature>
<dbReference type="GO" id="GO:0032259">
    <property type="term" value="P:methylation"/>
    <property type="evidence" value="ECO:0007669"/>
    <property type="project" value="UniProtKB-KW"/>
</dbReference>
<reference evidence="6 7" key="1">
    <citation type="submission" date="2020-08" db="EMBL/GenBank/DDBJ databases">
        <title>The isolate Caproiciproducens sp. 7D4C2 produces n-caproate at mildly acidic conditions from hexoses: genome and rBOX comparison with related strains and chain-elongating bacteria.</title>
        <authorList>
            <person name="Esquivel-Elizondo S."/>
            <person name="Bagci C."/>
            <person name="Temovska M."/>
            <person name="Jeon B.S."/>
            <person name="Bessarab I."/>
            <person name="Williams R.B.H."/>
            <person name="Huson D.H."/>
            <person name="Angenent L.T."/>
        </authorList>
    </citation>
    <scope>NUCLEOTIDE SEQUENCE [LARGE SCALE GENOMIC DNA]</scope>
    <source>
        <strain evidence="6 7">7D4C2</strain>
    </source>
</reference>
<evidence type="ECO:0000256" key="1">
    <source>
        <dbReference type="ARBA" id="ARBA00006594"/>
    </source>
</evidence>
<dbReference type="GO" id="GO:0009307">
    <property type="term" value="P:DNA restriction-modification system"/>
    <property type="evidence" value="ECO:0007669"/>
    <property type="project" value="UniProtKB-KW"/>
</dbReference>
<dbReference type="GO" id="GO:0003677">
    <property type="term" value="F:DNA binding"/>
    <property type="evidence" value="ECO:0007669"/>
    <property type="project" value="InterPro"/>
</dbReference>
<evidence type="ECO:0000259" key="5">
    <source>
        <dbReference type="Pfam" id="PF01555"/>
    </source>
</evidence>
<evidence type="ECO:0000256" key="4">
    <source>
        <dbReference type="ARBA" id="ARBA00022747"/>
    </source>
</evidence>
<dbReference type="RefSeq" id="WP_187035066.1">
    <property type="nucleotide sequence ID" value="NZ_CP060286.1"/>
</dbReference>
<keyword evidence="4" id="KW-0680">Restriction system</keyword>